<dbReference type="Proteomes" id="UP000257109">
    <property type="component" value="Unassembled WGS sequence"/>
</dbReference>
<proteinExistence type="predicted"/>
<keyword evidence="1" id="KW-0175">Coiled coil</keyword>
<keyword evidence="4" id="KW-1185">Reference proteome</keyword>
<feature type="coiled-coil region" evidence="1">
    <location>
        <begin position="10"/>
        <end position="37"/>
    </location>
</feature>
<accession>A0A371FMY1</accession>
<feature type="compositionally biased region" description="Polar residues" evidence="2">
    <location>
        <begin position="66"/>
        <end position="76"/>
    </location>
</feature>
<sequence length="194" mass="21787">MFVYMSRSKSKAMESRIEALELQNQDLKGEIPSQTNAPITAMANYGATGHTQAGSTAGPLPHTAEAQRQASRTTQPLVAHKQTLMTEDKWQSLEEQLRAMEGGNQSGPEAMDLCLVPDVDLPTDFKTLEFDKHKGSSYLRAHLVMYYRNMAAYVYDNEILVHYFQDSLTGVASDDRSQLQSMVKREQEGFKEYA</sequence>
<dbReference type="EMBL" id="QJKJ01008458">
    <property type="protein sequence ID" value="RDX79698.1"/>
    <property type="molecule type" value="Genomic_DNA"/>
</dbReference>
<reference evidence="3" key="1">
    <citation type="submission" date="2018-05" db="EMBL/GenBank/DDBJ databases">
        <title>Draft genome of Mucuna pruriens seed.</title>
        <authorList>
            <person name="Nnadi N.E."/>
            <person name="Vos R."/>
            <person name="Hasami M.H."/>
            <person name="Devisetty U.K."/>
            <person name="Aguiy J.C."/>
        </authorList>
    </citation>
    <scope>NUCLEOTIDE SEQUENCE [LARGE SCALE GENOMIC DNA]</scope>
    <source>
        <strain evidence="3">JCA_2017</strain>
    </source>
</reference>
<gene>
    <name evidence="3" type="ORF">CR513_39838</name>
</gene>
<organism evidence="3 4">
    <name type="scientific">Mucuna pruriens</name>
    <name type="common">Velvet bean</name>
    <name type="synonym">Dolichos pruriens</name>
    <dbReference type="NCBI Taxonomy" id="157652"/>
    <lineage>
        <taxon>Eukaryota</taxon>
        <taxon>Viridiplantae</taxon>
        <taxon>Streptophyta</taxon>
        <taxon>Embryophyta</taxon>
        <taxon>Tracheophyta</taxon>
        <taxon>Spermatophyta</taxon>
        <taxon>Magnoliopsida</taxon>
        <taxon>eudicotyledons</taxon>
        <taxon>Gunneridae</taxon>
        <taxon>Pentapetalae</taxon>
        <taxon>rosids</taxon>
        <taxon>fabids</taxon>
        <taxon>Fabales</taxon>
        <taxon>Fabaceae</taxon>
        <taxon>Papilionoideae</taxon>
        <taxon>50 kb inversion clade</taxon>
        <taxon>NPAAA clade</taxon>
        <taxon>indigoferoid/millettioid clade</taxon>
        <taxon>Phaseoleae</taxon>
        <taxon>Mucuna</taxon>
    </lineage>
</organism>
<feature type="region of interest" description="Disordered" evidence="2">
    <location>
        <begin position="48"/>
        <end position="76"/>
    </location>
</feature>
<evidence type="ECO:0000313" key="4">
    <source>
        <dbReference type="Proteomes" id="UP000257109"/>
    </source>
</evidence>
<dbReference type="AlphaFoldDB" id="A0A371FMY1"/>
<evidence type="ECO:0000256" key="2">
    <source>
        <dbReference type="SAM" id="MobiDB-lite"/>
    </source>
</evidence>
<evidence type="ECO:0000313" key="3">
    <source>
        <dbReference type="EMBL" id="RDX79698.1"/>
    </source>
</evidence>
<protein>
    <submittedName>
        <fullName evidence="3">Uncharacterized protein</fullName>
    </submittedName>
</protein>
<dbReference type="OrthoDB" id="1749434at2759"/>
<feature type="non-terminal residue" evidence="3">
    <location>
        <position position="1"/>
    </location>
</feature>
<evidence type="ECO:0000256" key="1">
    <source>
        <dbReference type="SAM" id="Coils"/>
    </source>
</evidence>
<name>A0A371FMY1_MUCPR</name>
<comment type="caution">
    <text evidence="3">The sequence shown here is derived from an EMBL/GenBank/DDBJ whole genome shotgun (WGS) entry which is preliminary data.</text>
</comment>